<dbReference type="CDD" id="cd07247">
    <property type="entry name" value="SgaA_N_like"/>
    <property type="match status" value="1"/>
</dbReference>
<dbReference type="PANTHER" id="PTHR33993:SF10">
    <property type="entry name" value="CONSERVED PROTEIN"/>
    <property type="match status" value="1"/>
</dbReference>
<feature type="domain" description="VOC" evidence="1">
    <location>
        <begin position="140"/>
        <end position="256"/>
    </location>
</feature>
<proteinExistence type="predicted"/>
<dbReference type="InterPro" id="IPR029068">
    <property type="entry name" value="Glyas_Bleomycin-R_OHBP_Dase"/>
</dbReference>
<dbReference type="Gene3D" id="3.10.180.10">
    <property type="entry name" value="2,3-Dihydroxybiphenyl 1,2-Dioxygenase, domain 1"/>
    <property type="match status" value="2"/>
</dbReference>
<gene>
    <name evidence="2" type="ORF">GCM10011594_27220</name>
</gene>
<dbReference type="SUPFAM" id="SSF54593">
    <property type="entry name" value="Glyoxalase/Bleomycin resistance protein/Dihydroxybiphenyl dioxygenase"/>
    <property type="match status" value="2"/>
</dbReference>
<evidence type="ECO:0000313" key="2">
    <source>
        <dbReference type="EMBL" id="GGM05534.1"/>
    </source>
</evidence>
<dbReference type="InterPro" id="IPR052164">
    <property type="entry name" value="Anthracycline_SecMetBiosynth"/>
</dbReference>
<protein>
    <submittedName>
        <fullName evidence="2">Glyoxalase/bleomycin resistance protein</fullName>
    </submittedName>
</protein>
<sequence>MTTRDTAFAAGTPCWVELLTSDPEGAAAFYGQVLGWTARPPAPEHGGYVDFVLGDRPVAGMVTNTGESGAPDGWSTYLATPDAAATVAAAQRAGATVAVPAVTVGTLGAMAVLTDPSGAAVGLWQAAELPGFTRYNEPGSVVWDELHTRDFDAATAFYRDVLGWGLQPLSDSAEFRYSQGQVDGRTVAGVLDLTRSPSTAGLSRWVVYFAVADVDAAAETAVGAGGRILQPPRDTPFGRITEIEDATGATAMLSVPTADGGE</sequence>
<evidence type="ECO:0000313" key="3">
    <source>
        <dbReference type="Proteomes" id="UP000655208"/>
    </source>
</evidence>
<dbReference type="InterPro" id="IPR037523">
    <property type="entry name" value="VOC_core"/>
</dbReference>
<evidence type="ECO:0000259" key="1">
    <source>
        <dbReference type="PROSITE" id="PS51819"/>
    </source>
</evidence>
<comment type="caution">
    <text evidence="2">The sequence shown here is derived from an EMBL/GenBank/DDBJ whole genome shotgun (WGS) entry which is preliminary data.</text>
</comment>
<dbReference type="AlphaFoldDB" id="A0A917SZY9"/>
<dbReference type="RefSeq" id="WP_188942206.1">
    <property type="nucleotide sequence ID" value="NZ_BMNA01000004.1"/>
</dbReference>
<dbReference type="PROSITE" id="PS51819">
    <property type="entry name" value="VOC"/>
    <property type="match status" value="2"/>
</dbReference>
<keyword evidence="3" id="KW-1185">Reference proteome</keyword>
<accession>A0A917SZY9</accession>
<name>A0A917SZY9_9ACTN</name>
<feature type="domain" description="VOC" evidence="1">
    <location>
        <begin position="12"/>
        <end position="126"/>
    </location>
</feature>
<reference evidence="2" key="1">
    <citation type="journal article" date="2014" name="Int. J. Syst. Evol. Microbiol.">
        <title>Complete genome sequence of Corynebacterium casei LMG S-19264T (=DSM 44701T), isolated from a smear-ripened cheese.</title>
        <authorList>
            <consortium name="US DOE Joint Genome Institute (JGI-PGF)"/>
            <person name="Walter F."/>
            <person name="Albersmeier A."/>
            <person name="Kalinowski J."/>
            <person name="Ruckert C."/>
        </authorList>
    </citation>
    <scope>NUCLEOTIDE SEQUENCE</scope>
    <source>
        <strain evidence="2">CGMCC 4.7308</strain>
    </source>
</reference>
<dbReference type="Proteomes" id="UP000655208">
    <property type="component" value="Unassembled WGS sequence"/>
</dbReference>
<dbReference type="Pfam" id="PF00903">
    <property type="entry name" value="Glyoxalase"/>
    <property type="match status" value="2"/>
</dbReference>
<organism evidence="2 3">
    <name type="scientific">Nakamurella endophytica</name>
    <dbReference type="NCBI Taxonomy" id="1748367"/>
    <lineage>
        <taxon>Bacteria</taxon>
        <taxon>Bacillati</taxon>
        <taxon>Actinomycetota</taxon>
        <taxon>Actinomycetes</taxon>
        <taxon>Nakamurellales</taxon>
        <taxon>Nakamurellaceae</taxon>
        <taxon>Nakamurella</taxon>
    </lineage>
</organism>
<dbReference type="InterPro" id="IPR004360">
    <property type="entry name" value="Glyas_Fos-R_dOase_dom"/>
</dbReference>
<dbReference type="PANTHER" id="PTHR33993">
    <property type="entry name" value="GLYOXALASE-RELATED"/>
    <property type="match status" value="1"/>
</dbReference>
<reference evidence="2" key="2">
    <citation type="submission" date="2020-09" db="EMBL/GenBank/DDBJ databases">
        <authorList>
            <person name="Sun Q."/>
            <person name="Zhou Y."/>
        </authorList>
    </citation>
    <scope>NUCLEOTIDE SEQUENCE</scope>
    <source>
        <strain evidence="2">CGMCC 4.7308</strain>
    </source>
</reference>
<dbReference type="EMBL" id="BMNA01000004">
    <property type="protein sequence ID" value="GGM05534.1"/>
    <property type="molecule type" value="Genomic_DNA"/>
</dbReference>